<feature type="transmembrane region" description="Helical" evidence="9">
    <location>
        <begin position="324"/>
        <end position="344"/>
    </location>
</feature>
<evidence type="ECO:0000256" key="4">
    <source>
        <dbReference type="ARBA" id="ARBA00022475"/>
    </source>
</evidence>
<feature type="transmembrane region" description="Helical" evidence="9">
    <location>
        <begin position="287"/>
        <end position="312"/>
    </location>
</feature>
<evidence type="ECO:0000256" key="3">
    <source>
        <dbReference type="ARBA" id="ARBA00022448"/>
    </source>
</evidence>
<keyword evidence="6" id="KW-0029">Amino-acid transport</keyword>
<feature type="transmembrane region" description="Helical" evidence="9">
    <location>
        <begin position="42"/>
        <end position="67"/>
    </location>
</feature>
<dbReference type="GO" id="GO:0015818">
    <property type="term" value="P:isoleucine transport"/>
    <property type="evidence" value="ECO:0007669"/>
    <property type="project" value="TreeGrafter"/>
</dbReference>
<feature type="transmembrane region" description="Helical" evidence="9">
    <location>
        <begin position="156"/>
        <end position="174"/>
    </location>
</feature>
<feature type="transmembrane region" description="Helical" evidence="9">
    <location>
        <begin position="79"/>
        <end position="100"/>
    </location>
</feature>
<feature type="transmembrane region" description="Helical" evidence="9">
    <location>
        <begin position="231"/>
        <end position="254"/>
    </location>
</feature>
<keyword evidence="11" id="KW-1185">Reference proteome</keyword>
<evidence type="ECO:0000256" key="5">
    <source>
        <dbReference type="ARBA" id="ARBA00022692"/>
    </source>
</evidence>
<evidence type="ECO:0000313" key="10">
    <source>
        <dbReference type="EMBL" id="SIT76836.1"/>
    </source>
</evidence>
<keyword evidence="5 9" id="KW-0812">Transmembrane</keyword>
<keyword evidence="8 9" id="KW-0472">Membrane</keyword>
<dbReference type="AlphaFoldDB" id="A0A1R3WHE5"/>
<protein>
    <submittedName>
        <fullName evidence="10">Branched-chain amino acid:cation transporter, LIVCS family</fullName>
    </submittedName>
</protein>
<dbReference type="NCBIfam" id="TIGR00796">
    <property type="entry name" value="livcs"/>
    <property type="match status" value="1"/>
</dbReference>
<feature type="transmembrane region" description="Helical" evidence="9">
    <location>
        <begin position="378"/>
        <end position="399"/>
    </location>
</feature>
<feature type="transmembrane region" description="Helical" evidence="9">
    <location>
        <begin position="12"/>
        <end position="30"/>
    </location>
</feature>
<dbReference type="Pfam" id="PF05525">
    <property type="entry name" value="Branch_AA_trans"/>
    <property type="match status" value="1"/>
</dbReference>
<dbReference type="GO" id="GO:0015820">
    <property type="term" value="P:L-leucine transport"/>
    <property type="evidence" value="ECO:0007669"/>
    <property type="project" value="TreeGrafter"/>
</dbReference>
<evidence type="ECO:0000256" key="7">
    <source>
        <dbReference type="ARBA" id="ARBA00022989"/>
    </source>
</evidence>
<proteinExistence type="inferred from homology"/>
<dbReference type="EMBL" id="FTPP01000001">
    <property type="protein sequence ID" value="SIT76836.1"/>
    <property type="molecule type" value="Genomic_DNA"/>
</dbReference>
<dbReference type="GO" id="GO:0005886">
    <property type="term" value="C:plasma membrane"/>
    <property type="evidence" value="ECO:0007669"/>
    <property type="project" value="UniProtKB-SubCell"/>
</dbReference>
<dbReference type="OrthoDB" id="9783920at2"/>
<name>A0A1R3WHE5_9BACT</name>
<dbReference type="GO" id="GO:0015190">
    <property type="term" value="F:L-leucine transmembrane transporter activity"/>
    <property type="evidence" value="ECO:0007669"/>
    <property type="project" value="TreeGrafter"/>
</dbReference>
<comment type="similarity">
    <text evidence="2">Belongs to the branched chain amino acid transporter family.</text>
</comment>
<evidence type="ECO:0000256" key="6">
    <source>
        <dbReference type="ARBA" id="ARBA00022970"/>
    </source>
</evidence>
<dbReference type="InterPro" id="IPR004685">
    <property type="entry name" value="Brnchd-chn_aa_trnsp_Livcs"/>
</dbReference>
<dbReference type="RefSeq" id="WP_076665827.1">
    <property type="nucleotide sequence ID" value="NZ_FTPP01000001.1"/>
</dbReference>
<keyword evidence="7 9" id="KW-1133">Transmembrane helix</keyword>
<dbReference type="GO" id="GO:0015188">
    <property type="term" value="F:L-isoleucine transmembrane transporter activity"/>
    <property type="evidence" value="ECO:0007669"/>
    <property type="project" value="TreeGrafter"/>
</dbReference>
<evidence type="ECO:0000256" key="1">
    <source>
        <dbReference type="ARBA" id="ARBA00004651"/>
    </source>
</evidence>
<accession>A0A1R3WHE5</accession>
<organism evidence="10 11">
    <name type="scientific">Pontibacter indicus</name>
    <dbReference type="NCBI Taxonomy" id="1317125"/>
    <lineage>
        <taxon>Bacteria</taxon>
        <taxon>Pseudomonadati</taxon>
        <taxon>Bacteroidota</taxon>
        <taxon>Cytophagia</taxon>
        <taxon>Cytophagales</taxon>
        <taxon>Hymenobacteraceae</taxon>
        <taxon>Pontibacter</taxon>
    </lineage>
</organism>
<comment type="subcellular location">
    <subcellularLocation>
        <location evidence="1">Cell membrane</location>
        <topology evidence="1">Multi-pass membrane protein</topology>
    </subcellularLocation>
</comment>
<evidence type="ECO:0000256" key="2">
    <source>
        <dbReference type="ARBA" id="ARBA00008540"/>
    </source>
</evidence>
<dbReference type="GO" id="GO:0005304">
    <property type="term" value="F:L-valine transmembrane transporter activity"/>
    <property type="evidence" value="ECO:0007669"/>
    <property type="project" value="TreeGrafter"/>
</dbReference>
<feature type="transmembrane region" description="Helical" evidence="9">
    <location>
        <begin position="200"/>
        <end position="219"/>
    </location>
</feature>
<feature type="transmembrane region" description="Helical" evidence="9">
    <location>
        <begin position="125"/>
        <end position="144"/>
    </location>
</feature>
<gene>
    <name evidence="10" type="ORF">SAMN05444128_0399</name>
</gene>
<evidence type="ECO:0000256" key="9">
    <source>
        <dbReference type="SAM" id="Phobius"/>
    </source>
</evidence>
<feature type="transmembrane region" description="Helical" evidence="9">
    <location>
        <begin position="411"/>
        <end position="434"/>
    </location>
</feature>
<dbReference type="PANTHER" id="PTHR30588:SF0">
    <property type="entry name" value="BRANCHED-CHAIN AMINO ACID PERMEASE BRNQ"/>
    <property type="match status" value="1"/>
</dbReference>
<keyword evidence="3" id="KW-0813">Transport</keyword>
<dbReference type="STRING" id="1317125.SAMN05444128_0399"/>
<reference evidence="11" key="1">
    <citation type="submission" date="2017-01" db="EMBL/GenBank/DDBJ databases">
        <authorList>
            <person name="Varghese N."/>
            <person name="Submissions S."/>
        </authorList>
    </citation>
    <scope>NUCLEOTIDE SEQUENCE [LARGE SCALE GENOMIC DNA]</scope>
    <source>
        <strain evidence="11">LP100</strain>
    </source>
</reference>
<sequence length="446" mass="47247">MKAGTLSFKETFFIGLMLFAIFFGAGNLIFPLSLGQAAGTELIPAIVGFLMTGVGLPLLGVVAIGMSKNEDVQSISAKVHPVFGLIFPVVIYLTIGPLFAVPRTGTVSYEIGISPFLSEGLKASSWSMLIYSIVYFTVTYLLALNPGKIVDTIGKVLTPVLLIILAFLLAINIISPLGEISSPLAAYENAPFFKGFQEGYLTMDTIGSFIFGLIVINAIRSKGVDSTRQIAKICTTAGLIAAAGLALVYVGLAYSGATSVQALGHLENGGQIISRISNLQFGVSGSLILSVAIIFACLTTSIGLVVACASFFHKLRPSIAYKHYVLGLTLVSALISNVGLTQIISFSIPVLVAIYPMVIMLIVLTLFGSLLRNRNAVYTWSVLLTGIVSVVEGLSAAGFELSISDVFARYLPLYSLGMGWVLPALVGCVIGFVVSMRQAPYALEKE</sequence>
<keyword evidence="4" id="KW-1003">Cell membrane</keyword>
<evidence type="ECO:0000256" key="8">
    <source>
        <dbReference type="ARBA" id="ARBA00023136"/>
    </source>
</evidence>
<dbReference type="PANTHER" id="PTHR30588">
    <property type="entry name" value="BRANCHED-CHAIN AMINO ACID TRANSPORT SYSTEM 2 CARRIER PROTEIN"/>
    <property type="match status" value="1"/>
</dbReference>
<feature type="transmembrane region" description="Helical" evidence="9">
    <location>
        <begin position="350"/>
        <end position="371"/>
    </location>
</feature>
<dbReference type="Proteomes" id="UP000187181">
    <property type="component" value="Unassembled WGS sequence"/>
</dbReference>
<evidence type="ECO:0000313" key="11">
    <source>
        <dbReference type="Proteomes" id="UP000187181"/>
    </source>
</evidence>